<feature type="chain" id="PRO_5021700448" evidence="8">
    <location>
        <begin position="21"/>
        <end position="808"/>
    </location>
</feature>
<evidence type="ECO:0000256" key="5">
    <source>
        <dbReference type="ARBA" id="ARBA00023136"/>
    </source>
</evidence>
<dbReference type="GO" id="GO:0009279">
    <property type="term" value="C:cell outer membrane"/>
    <property type="evidence" value="ECO:0007669"/>
    <property type="project" value="UniProtKB-SubCell"/>
</dbReference>
<keyword evidence="8" id="KW-0732">Signal</keyword>
<keyword evidence="3 7" id="KW-1134">Transmembrane beta strand</keyword>
<name>A0A556N6H2_9FLAO</name>
<keyword evidence="2 7" id="KW-0813">Transport</keyword>
<feature type="domain" description="TonB-dependent receptor plug" evidence="9">
    <location>
        <begin position="146"/>
        <end position="226"/>
    </location>
</feature>
<dbReference type="InterPro" id="IPR041700">
    <property type="entry name" value="OMP_b-brl_3"/>
</dbReference>
<dbReference type="RefSeq" id="WP_144331198.1">
    <property type="nucleotide sequence ID" value="NZ_VLPL01000001.1"/>
</dbReference>
<dbReference type="OrthoDB" id="8764943at2"/>
<comment type="similarity">
    <text evidence="7">Belongs to the TonB-dependent receptor family.</text>
</comment>
<dbReference type="SUPFAM" id="SSF56935">
    <property type="entry name" value="Porins"/>
    <property type="match status" value="1"/>
</dbReference>
<sequence length="808" mass="89937">MRFTLFTFFLSASLFTYSQAPEGTGSIDGRVLDSVSKTPLEYTMVRVFSAKDSLVVNGIYTDENGFFVLEEIKYGTYYIVISNPDYKTKTIPNISLSADKNLRKLGTIALVNSGKELDEVVVRQDKTPLQLGLDKKVYNVGDDIAATGGTVTDVLNNVPSVEVDQDGAISLRGDGNVTVLIDGKPSNMTGGNGKSVLDGIPASSIERIEIVTNPSAKYDPDGTSGIINIVLKKSSRRGVNGSVGITAGTGNLYTGSLGLNVRNTRFNLYGNYAFSYRDGYRNNFSDLNRYSGDTTVSLNQTRYGGDLNVTHTAKVGMDVYVKDRNTLSWSIAGNTGDRKRVGNQVNTRYTNFGDTTDIWTRNATDPSTTQNIDFSLGYKWDFKDDKGSLDANAYQSLSAGTDEGFYLQTTAFPANVPATDQHIFSREANDFTTFSLDFIRLLKHKVRTESGLKMIQRNMSLRSSSEAKDASGSYVSDTISNYNYNYLESIYSAYGIVGGQLKKFRYQAGLRAEYSIQNPNLISTSQSFKNEYFNLFPSATLRYEVKKGTELSLGYSRRINRPNSGNLNPFTSYADPYNLRSGNPALRPEYIHSIDLGLDYSSKKFTLAFALYQRYTSHVIQRVKVFYENGTSKGTFANIDNSVSSGGEIVMQLKPFPIWRNMISFNGNYISYKDDDPSVNWSRQGFVFGMKFSSTLDLLKKTLTLQVNGRYNAPSVTAQGKMNPRGSIDFSADKSLWDGKWGIGLRVTDIFNTQGFNFEVDQPTVFQSSQFKWETRRIIVSVRYKFGKTDFKEDKRSNENNGGGGFDF</sequence>
<evidence type="ECO:0000256" key="8">
    <source>
        <dbReference type="SAM" id="SignalP"/>
    </source>
</evidence>
<keyword evidence="12" id="KW-1185">Reference proteome</keyword>
<keyword evidence="4 7" id="KW-0812">Transmembrane</keyword>
<evidence type="ECO:0000256" key="7">
    <source>
        <dbReference type="PROSITE-ProRule" id="PRU01360"/>
    </source>
</evidence>
<proteinExistence type="inferred from homology"/>
<dbReference type="Pfam" id="PF13620">
    <property type="entry name" value="CarboxypepD_reg"/>
    <property type="match status" value="1"/>
</dbReference>
<dbReference type="Gene3D" id="2.60.40.1120">
    <property type="entry name" value="Carboxypeptidase-like, regulatory domain"/>
    <property type="match status" value="1"/>
</dbReference>
<dbReference type="PANTHER" id="PTHR40980">
    <property type="entry name" value="PLUG DOMAIN-CONTAINING PROTEIN"/>
    <property type="match status" value="1"/>
</dbReference>
<dbReference type="InterPro" id="IPR008969">
    <property type="entry name" value="CarboxyPept-like_regulatory"/>
</dbReference>
<dbReference type="AlphaFoldDB" id="A0A556N6H2"/>
<evidence type="ECO:0000313" key="11">
    <source>
        <dbReference type="EMBL" id="TSJ47663.1"/>
    </source>
</evidence>
<dbReference type="InterPro" id="IPR037066">
    <property type="entry name" value="Plug_dom_sf"/>
</dbReference>
<gene>
    <name evidence="11" type="ORF">FO442_00625</name>
</gene>
<dbReference type="SUPFAM" id="SSF49464">
    <property type="entry name" value="Carboxypeptidase regulatory domain-like"/>
    <property type="match status" value="1"/>
</dbReference>
<feature type="signal peptide" evidence="8">
    <location>
        <begin position="1"/>
        <end position="20"/>
    </location>
</feature>
<dbReference type="EMBL" id="VLPL01000001">
    <property type="protein sequence ID" value="TSJ47663.1"/>
    <property type="molecule type" value="Genomic_DNA"/>
</dbReference>
<reference evidence="11 12" key="1">
    <citation type="submission" date="2019-07" db="EMBL/GenBank/DDBJ databases">
        <authorList>
            <person name="Huq M.A."/>
        </authorList>
    </citation>
    <scope>NUCLEOTIDE SEQUENCE [LARGE SCALE GENOMIC DNA]</scope>
    <source>
        <strain evidence="11 12">MAH-3</strain>
    </source>
</reference>
<protein>
    <submittedName>
        <fullName evidence="11">TonB-dependent receptor</fullName>
    </submittedName>
</protein>
<evidence type="ECO:0000256" key="2">
    <source>
        <dbReference type="ARBA" id="ARBA00022448"/>
    </source>
</evidence>
<keyword evidence="6 7" id="KW-0998">Cell outer membrane</keyword>
<dbReference type="PANTHER" id="PTHR40980:SF4">
    <property type="entry name" value="TONB-DEPENDENT RECEPTOR-LIKE BETA-BARREL DOMAIN-CONTAINING PROTEIN"/>
    <property type="match status" value="1"/>
</dbReference>
<dbReference type="Pfam" id="PF14905">
    <property type="entry name" value="OMP_b-brl_3"/>
    <property type="match status" value="1"/>
</dbReference>
<evidence type="ECO:0000259" key="10">
    <source>
        <dbReference type="Pfam" id="PF14905"/>
    </source>
</evidence>
<evidence type="ECO:0000259" key="9">
    <source>
        <dbReference type="Pfam" id="PF07715"/>
    </source>
</evidence>
<dbReference type="Gene3D" id="2.40.170.20">
    <property type="entry name" value="TonB-dependent receptor, beta-barrel domain"/>
    <property type="match status" value="1"/>
</dbReference>
<comment type="subcellular location">
    <subcellularLocation>
        <location evidence="1 7">Cell outer membrane</location>
        <topology evidence="1 7">Multi-pass membrane protein</topology>
    </subcellularLocation>
</comment>
<organism evidence="11 12">
    <name type="scientific">Fluviicola chungangensis</name>
    <dbReference type="NCBI Taxonomy" id="2597671"/>
    <lineage>
        <taxon>Bacteria</taxon>
        <taxon>Pseudomonadati</taxon>
        <taxon>Bacteroidota</taxon>
        <taxon>Flavobacteriia</taxon>
        <taxon>Flavobacteriales</taxon>
        <taxon>Crocinitomicaceae</taxon>
        <taxon>Fluviicola</taxon>
    </lineage>
</organism>
<comment type="caution">
    <text evidence="11">The sequence shown here is derived from an EMBL/GenBank/DDBJ whole genome shotgun (WGS) entry which is preliminary data.</text>
</comment>
<evidence type="ECO:0000313" key="12">
    <source>
        <dbReference type="Proteomes" id="UP000316008"/>
    </source>
</evidence>
<dbReference type="Pfam" id="PF07715">
    <property type="entry name" value="Plug"/>
    <property type="match status" value="1"/>
</dbReference>
<dbReference type="InterPro" id="IPR012910">
    <property type="entry name" value="Plug_dom"/>
</dbReference>
<evidence type="ECO:0000256" key="3">
    <source>
        <dbReference type="ARBA" id="ARBA00022452"/>
    </source>
</evidence>
<evidence type="ECO:0000256" key="6">
    <source>
        <dbReference type="ARBA" id="ARBA00023237"/>
    </source>
</evidence>
<evidence type="ECO:0000256" key="1">
    <source>
        <dbReference type="ARBA" id="ARBA00004571"/>
    </source>
</evidence>
<evidence type="ECO:0000256" key="4">
    <source>
        <dbReference type="ARBA" id="ARBA00022692"/>
    </source>
</evidence>
<dbReference type="InterPro" id="IPR039426">
    <property type="entry name" value="TonB-dep_rcpt-like"/>
</dbReference>
<accession>A0A556N6H2</accession>
<dbReference type="Gene3D" id="2.170.130.10">
    <property type="entry name" value="TonB-dependent receptor, plug domain"/>
    <property type="match status" value="1"/>
</dbReference>
<dbReference type="Proteomes" id="UP000316008">
    <property type="component" value="Unassembled WGS sequence"/>
</dbReference>
<dbReference type="PROSITE" id="PS52016">
    <property type="entry name" value="TONB_DEPENDENT_REC_3"/>
    <property type="match status" value="1"/>
</dbReference>
<feature type="domain" description="Outer membrane protein beta-barrel" evidence="10">
    <location>
        <begin position="380"/>
        <end position="784"/>
    </location>
</feature>
<dbReference type="InterPro" id="IPR036942">
    <property type="entry name" value="Beta-barrel_TonB_sf"/>
</dbReference>
<keyword evidence="5 7" id="KW-0472">Membrane</keyword>
<keyword evidence="11" id="KW-0675">Receptor</keyword>